<dbReference type="SMART" id="SM01155">
    <property type="entry name" value="DUF1713"/>
    <property type="match status" value="1"/>
</dbReference>
<dbReference type="InterPro" id="IPR013177">
    <property type="entry name" value="Ribosomal_mS38_C"/>
</dbReference>
<dbReference type="PANTHER" id="PTHR32035">
    <property type="entry name" value="AURORA KINASE A-INTERACTING PROTEIN"/>
    <property type="match status" value="1"/>
</dbReference>
<keyword evidence="8" id="KW-1185">Reference proteome</keyword>
<evidence type="ECO:0000256" key="1">
    <source>
        <dbReference type="ARBA" id="ARBA00004173"/>
    </source>
</evidence>
<feature type="region of interest" description="Disordered" evidence="5">
    <location>
        <begin position="1"/>
        <end position="101"/>
    </location>
</feature>
<name>A0ABR4C0V7_9HELO</name>
<evidence type="ECO:0000256" key="2">
    <source>
        <dbReference type="ARBA" id="ARBA00023128"/>
    </source>
</evidence>
<comment type="caution">
    <text evidence="7">The sequence shown here is derived from an EMBL/GenBank/DDBJ whole genome shotgun (WGS) entry which is preliminary data.</text>
</comment>
<keyword evidence="2" id="KW-0496">Mitochondrion</keyword>
<feature type="domain" description="Ribosomal protein mS38 C-terminal" evidence="6">
    <location>
        <begin position="346"/>
        <end position="379"/>
    </location>
</feature>
<evidence type="ECO:0000256" key="4">
    <source>
        <dbReference type="ARBA" id="ARBA00035682"/>
    </source>
</evidence>
<gene>
    <name evidence="7" type="ORF">VTL71DRAFT_5132</name>
</gene>
<proteinExistence type="inferred from homology"/>
<sequence>MFSSSVRRAAFTAPPTPIASSFHHSSIVPRTATQVFSYRQRRHSSSKPSSPADGSRGINEIAAAPAKSKSKSDSEKKSKKKGKDTMAANLSAKGRDESMRHLPSVPSTQHIPHLQILTSAFFSLYRPMSLTHIFPKAVTDEAFASIFTPRTKANKTEGVISVLSEIQQDFENMSREMSGGVKISAVQAAEDGWNDSDDVRADITAESYRRREQESETKNLDDVMQGQNGGESLMDFPTHIMRGRYRPFHPPPAPVPQDTSESLLAGAEAAAQQELVEEDPEPLLRTYTAMLTIKESTDANGDVTYLAHSTPLIEDAPRAGPTKFLERMQQRRQRYRIQRPSENDMLAISVKRQRKLKMKKHKYKKLMRRTRNLRRRLDRN</sequence>
<protein>
    <recommendedName>
        <fullName evidence="4">Small ribosomal subunit protein mS38</fullName>
    </recommendedName>
</protein>
<feature type="region of interest" description="Disordered" evidence="5">
    <location>
        <begin position="205"/>
        <end position="232"/>
    </location>
</feature>
<comment type="subcellular location">
    <subcellularLocation>
        <location evidence="1">Mitochondrion</location>
    </subcellularLocation>
</comment>
<evidence type="ECO:0000259" key="6">
    <source>
        <dbReference type="SMART" id="SM01155"/>
    </source>
</evidence>
<comment type="similarity">
    <text evidence="3">Belongs to the mitochondrion-specific ribosomal protein mS38 family.</text>
</comment>
<dbReference type="EMBL" id="JAZHXI010000015">
    <property type="protein sequence ID" value="KAL2063327.1"/>
    <property type="molecule type" value="Genomic_DNA"/>
</dbReference>
<evidence type="ECO:0000313" key="7">
    <source>
        <dbReference type="EMBL" id="KAL2063327.1"/>
    </source>
</evidence>
<organism evidence="7 8">
    <name type="scientific">Oculimacula yallundae</name>
    <dbReference type="NCBI Taxonomy" id="86028"/>
    <lineage>
        <taxon>Eukaryota</taxon>
        <taxon>Fungi</taxon>
        <taxon>Dikarya</taxon>
        <taxon>Ascomycota</taxon>
        <taxon>Pezizomycotina</taxon>
        <taxon>Leotiomycetes</taxon>
        <taxon>Helotiales</taxon>
        <taxon>Ploettnerulaceae</taxon>
        <taxon>Oculimacula</taxon>
    </lineage>
</organism>
<evidence type="ECO:0000256" key="5">
    <source>
        <dbReference type="SAM" id="MobiDB-lite"/>
    </source>
</evidence>
<evidence type="ECO:0000313" key="8">
    <source>
        <dbReference type="Proteomes" id="UP001595075"/>
    </source>
</evidence>
<reference evidence="7 8" key="1">
    <citation type="journal article" date="2024" name="Commun. Biol.">
        <title>Comparative genomic analysis of thermophilic fungi reveals convergent evolutionary adaptations and gene losses.</title>
        <authorList>
            <person name="Steindorff A.S."/>
            <person name="Aguilar-Pontes M.V."/>
            <person name="Robinson A.J."/>
            <person name="Andreopoulos B."/>
            <person name="LaButti K."/>
            <person name="Kuo A."/>
            <person name="Mondo S."/>
            <person name="Riley R."/>
            <person name="Otillar R."/>
            <person name="Haridas S."/>
            <person name="Lipzen A."/>
            <person name="Grimwood J."/>
            <person name="Schmutz J."/>
            <person name="Clum A."/>
            <person name="Reid I.D."/>
            <person name="Moisan M.C."/>
            <person name="Butler G."/>
            <person name="Nguyen T.T.M."/>
            <person name="Dewar K."/>
            <person name="Conant G."/>
            <person name="Drula E."/>
            <person name="Henrissat B."/>
            <person name="Hansel C."/>
            <person name="Singer S."/>
            <person name="Hutchinson M.I."/>
            <person name="de Vries R.P."/>
            <person name="Natvig D.O."/>
            <person name="Powell A.J."/>
            <person name="Tsang A."/>
            <person name="Grigoriev I.V."/>
        </authorList>
    </citation>
    <scope>NUCLEOTIDE SEQUENCE [LARGE SCALE GENOMIC DNA]</scope>
    <source>
        <strain evidence="7 8">CBS 494.80</strain>
    </source>
</reference>
<dbReference type="Pfam" id="PF08213">
    <property type="entry name" value="COX24_C"/>
    <property type="match status" value="1"/>
</dbReference>
<evidence type="ECO:0000256" key="3">
    <source>
        <dbReference type="ARBA" id="ARBA00035647"/>
    </source>
</evidence>
<dbReference type="Proteomes" id="UP001595075">
    <property type="component" value="Unassembled WGS sequence"/>
</dbReference>
<feature type="compositionally biased region" description="Basic and acidic residues" evidence="5">
    <location>
        <begin position="205"/>
        <end position="221"/>
    </location>
</feature>
<accession>A0ABR4C0V7</accession>
<dbReference type="PANTHER" id="PTHR32035:SF3">
    <property type="entry name" value="SMALL RIBOSOMAL SUBUNIT PROTEIN MS38"/>
    <property type="match status" value="1"/>
</dbReference>